<dbReference type="GO" id="GO:0016020">
    <property type="term" value="C:membrane"/>
    <property type="evidence" value="ECO:0007669"/>
    <property type="project" value="UniProtKB-SubCell"/>
</dbReference>
<organism evidence="7 8">
    <name type="scientific">Endocarpon pusillum (strain Z07020 / HMAS-L-300199)</name>
    <name type="common">Lichen-forming fungus</name>
    <dbReference type="NCBI Taxonomy" id="1263415"/>
    <lineage>
        <taxon>Eukaryota</taxon>
        <taxon>Fungi</taxon>
        <taxon>Dikarya</taxon>
        <taxon>Ascomycota</taxon>
        <taxon>Pezizomycotina</taxon>
        <taxon>Eurotiomycetes</taxon>
        <taxon>Chaetothyriomycetidae</taxon>
        <taxon>Verrucariales</taxon>
        <taxon>Verrucariaceae</taxon>
        <taxon>Endocarpon</taxon>
    </lineage>
</organism>
<feature type="transmembrane region" description="Helical" evidence="6">
    <location>
        <begin position="66"/>
        <end position="86"/>
    </location>
</feature>
<dbReference type="OrthoDB" id="3257095at2759"/>
<dbReference type="Gene3D" id="1.20.1740.10">
    <property type="entry name" value="Amino acid/polyamine transporter I"/>
    <property type="match status" value="1"/>
</dbReference>
<reference evidence="8" key="1">
    <citation type="journal article" date="2014" name="BMC Genomics">
        <title>Genome characteristics reveal the impact of lichenization on lichen-forming fungus Endocarpon pusillum Hedwig (Verrucariales, Ascomycota).</title>
        <authorList>
            <person name="Wang Y.-Y."/>
            <person name="Liu B."/>
            <person name="Zhang X.-Y."/>
            <person name="Zhou Q.-M."/>
            <person name="Zhang T."/>
            <person name="Li H."/>
            <person name="Yu Y.-F."/>
            <person name="Zhang X.-L."/>
            <person name="Hao X.-Y."/>
            <person name="Wang M."/>
            <person name="Wang L."/>
            <person name="Wei J.-C."/>
        </authorList>
    </citation>
    <scope>NUCLEOTIDE SEQUENCE [LARGE SCALE GENOMIC DNA]</scope>
    <source>
        <strain evidence="8">Z07020 / HMAS-L-300199</strain>
    </source>
</reference>
<gene>
    <name evidence="7" type="ORF">EPUS_09330</name>
</gene>
<feature type="transmembrane region" description="Helical" evidence="6">
    <location>
        <begin position="208"/>
        <end position="226"/>
    </location>
</feature>
<evidence type="ECO:0008006" key="9">
    <source>
        <dbReference type="Google" id="ProtNLM"/>
    </source>
</evidence>
<sequence length="557" mass="61083">MNILEDKTLAHSLKRVKHETSQESEALGEDEIVSSTVPSKYRGTATDREDMRTLGKKQVLRRNFKFVTMLGFASTVICTWEFLLAYDHGPSFIVHHLSHHSPSPRLISIVLLNGGPGTLFWGFIVCTIGMSLVYASMAEMASMAPTAGGQYHWVSEFAPPSIQKPLSYLVGWLCATGWQVFLAGVAFIVGTIIQGLIVLNDEKYEFKAWHGTLLAIAVISFSIIFNTSLATRLPLIEGIVLIIHMTGLFVVIIPMWVLGPRANARDILFTFSNNAGWPSTGLSTMIGLTSPFGCLLGYDCSVHMAEEIKDASSTLPKAIMWSLGLNAAMGFIMATTFVFTMGDVTSLLESPTGYPFIQAFYNSTRSLALTNLMTAIIIICCISCCISEVATASRQIWSFARDGGLPFSGFLSQVTPGWNIPLRAVLVSLCVSALLACINIGSTTALYAINSLGGVSVISSYFITIACVLHKRLRGEPLPRRRWTLGKYGVAVNIGALLFLIPLWFFLFWPVYTPVTLQTMNWAAVMYTAIVVVAVAYYLIKGRHTYTSPVTLTKRDI</sequence>
<feature type="transmembrane region" description="Helical" evidence="6">
    <location>
        <begin position="420"/>
        <end position="441"/>
    </location>
</feature>
<evidence type="ECO:0000256" key="2">
    <source>
        <dbReference type="ARBA" id="ARBA00022448"/>
    </source>
</evidence>
<name>U1GHS4_ENDPU</name>
<evidence type="ECO:0000256" key="3">
    <source>
        <dbReference type="ARBA" id="ARBA00022692"/>
    </source>
</evidence>
<evidence type="ECO:0000313" key="8">
    <source>
        <dbReference type="Proteomes" id="UP000019373"/>
    </source>
</evidence>
<dbReference type="GO" id="GO:0022857">
    <property type="term" value="F:transmembrane transporter activity"/>
    <property type="evidence" value="ECO:0007669"/>
    <property type="project" value="InterPro"/>
</dbReference>
<evidence type="ECO:0000256" key="5">
    <source>
        <dbReference type="ARBA" id="ARBA00023136"/>
    </source>
</evidence>
<dbReference type="Proteomes" id="UP000019373">
    <property type="component" value="Unassembled WGS sequence"/>
</dbReference>
<dbReference type="PANTHER" id="PTHR45649">
    <property type="entry name" value="AMINO-ACID PERMEASE BAT1"/>
    <property type="match status" value="1"/>
</dbReference>
<dbReference type="EMBL" id="KE721223">
    <property type="protein sequence ID" value="ERF71366.1"/>
    <property type="molecule type" value="Genomic_DNA"/>
</dbReference>
<comment type="subcellular location">
    <subcellularLocation>
        <location evidence="1">Membrane</location>
        <topology evidence="1">Multi-pass membrane protein</topology>
    </subcellularLocation>
</comment>
<keyword evidence="5 6" id="KW-0472">Membrane</keyword>
<feature type="transmembrane region" description="Helical" evidence="6">
    <location>
        <begin position="319"/>
        <end position="341"/>
    </location>
</feature>
<feature type="transmembrane region" description="Helical" evidence="6">
    <location>
        <begin position="490"/>
        <end position="509"/>
    </location>
</feature>
<dbReference type="RefSeq" id="XP_007802983.1">
    <property type="nucleotide sequence ID" value="XM_007804792.1"/>
</dbReference>
<dbReference type="eggNOG" id="KOG1289">
    <property type="taxonomic scope" value="Eukaryota"/>
</dbReference>
<dbReference type="OMA" id="GWECAIV"/>
<keyword evidence="3 6" id="KW-0812">Transmembrane</keyword>
<feature type="transmembrane region" description="Helical" evidence="6">
    <location>
        <begin position="169"/>
        <end position="196"/>
    </location>
</feature>
<protein>
    <recommendedName>
        <fullName evidence="9">Choline transport protein</fullName>
    </recommendedName>
</protein>
<dbReference type="AlphaFoldDB" id="U1GHS4"/>
<keyword evidence="8" id="KW-1185">Reference proteome</keyword>
<dbReference type="InterPro" id="IPR002293">
    <property type="entry name" value="AA/rel_permease1"/>
</dbReference>
<feature type="transmembrane region" description="Helical" evidence="6">
    <location>
        <begin position="521"/>
        <end position="540"/>
    </location>
</feature>
<feature type="transmembrane region" description="Helical" evidence="6">
    <location>
        <begin position="238"/>
        <end position="257"/>
    </location>
</feature>
<evidence type="ECO:0000256" key="4">
    <source>
        <dbReference type="ARBA" id="ARBA00022989"/>
    </source>
</evidence>
<feature type="transmembrane region" description="Helical" evidence="6">
    <location>
        <begin position="106"/>
        <end position="135"/>
    </location>
</feature>
<evidence type="ECO:0000313" key="7">
    <source>
        <dbReference type="EMBL" id="ERF71366.1"/>
    </source>
</evidence>
<accession>U1GHS4</accession>
<feature type="transmembrane region" description="Helical" evidence="6">
    <location>
        <begin position="372"/>
        <end position="391"/>
    </location>
</feature>
<dbReference type="GeneID" id="19244155"/>
<keyword evidence="2" id="KW-0813">Transport</keyword>
<dbReference type="PANTHER" id="PTHR45649:SF41">
    <property type="entry name" value="TRANSPORTER, PUTATIVE (EUROFUNG)-RELATED"/>
    <property type="match status" value="1"/>
</dbReference>
<feature type="transmembrane region" description="Helical" evidence="6">
    <location>
        <begin position="447"/>
        <end position="469"/>
    </location>
</feature>
<feature type="transmembrane region" description="Helical" evidence="6">
    <location>
        <begin position="277"/>
        <end position="298"/>
    </location>
</feature>
<proteinExistence type="predicted"/>
<evidence type="ECO:0000256" key="1">
    <source>
        <dbReference type="ARBA" id="ARBA00004141"/>
    </source>
</evidence>
<dbReference type="HOGENOM" id="CLU_004495_6_1_1"/>
<dbReference type="Pfam" id="PF13520">
    <property type="entry name" value="AA_permease_2"/>
    <property type="match status" value="1"/>
</dbReference>
<keyword evidence="4 6" id="KW-1133">Transmembrane helix</keyword>
<evidence type="ECO:0000256" key="6">
    <source>
        <dbReference type="SAM" id="Phobius"/>
    </source>
</evidence>